<evidence type="ECO:0000313" key="1">
    <source>
        <dbReference type="EMBL" id="KIO23558.1"/>
    </source>
</evidence>
<protein>
    <submittedName>
        <fullName evidence="1">Uncharacterized protein</fullName>
    </submittedName>
</protein>
<dbReference type="Proteomes" id="UP000054248">
    <property type="component" value="Unassembled WGS sequence"/>
</dbReference>
<reference evidence="2" key="2">
    <citation type="submission" date="2015-01" db="EMBL/GenBank/DDBJ databases">
        <title>Evolutionary Origins and Diversification of the Mycorrhizal Mutualists.</title>
        <authorList>
            <consortium name="DOE Joint Genome Institute"/>
            <consortium name="Mycorrhizal Genomics Consortium"/>
            <person name="Kohler A."/>
            <person name="Kuo A."/>
            <person name="Nagy L.G."/>
            <person name="Floudas D."/>
            <person name="Copeland A."/>
            <person name="Barry K.W."/>
            <person name="Cichocki N."/>
            <person name="Veneault-Fourrey C."/>
            <person name="LaButti K."/>
            <person name="Lindquist E.A."/>
            <person name="Lipzen A."/>
            <person name="Lundell T."/>
            <person name="Morin E."/>
            <person name="Murat C."/>
            <person name="Riley R."/>
            <person name="Ohm R."/>
            <person name="Sun H."/>
            <person name="Tunlid A."/>
            <person name="Henrissat B."/>
            <person name="Grigoriev I.V."/>
            <person name="Hibbett D.S."/>
            <person name="Martin F."/>
        </authorList>
    </citation>
    <scope>NUCLEOTIDE SEQUENCE [LARGE SCALE GENOMIC DNA]</scope>
    <source>
        <strain evidence="2">MUT 4182</strain>
    </source>
</reference>
<dbReference type="OrthoDB" id="1262810at2759"/>
<reference evidence="1 2" key="1">
    <citation type="submission" date="2014-04" db="EMBL/GenBank/DDBJ databases">
        <authorList>
            <consortium name="DOE Joint Genome Institute"/>
            <person name="Kuo A."/>
            <person name="Girlanda M."/>
            <person name="Perotto S."/>
            <person name="Kohler A."/>
            <person name="Nagy L.G."/>
            <person name="Floudas D."/>
            <person name="Copeland A."/>
            <person name="Barry K.W."/>
            <person name="Cichocki N."/>
            <person name="Veneault-Fourrey C."/>
            <person name="LaButti K."/>
            <person name="Lindquist E.A."/>
            <person name="Lipzen A."/>
            <person name="Lundell T."/>
            <person name="Morin E."/>
            <person name="Murat C."/>
            <person name="Sun H."/>
            <person name="Tunlid A."/>
            <person name="Henrissat B."/>
            <person name="Grigoriev I.V."/>
            <person name="Hibbett D.S."/>
            <person name="Martin F."/>
            <person name="Nordberg H.P."/>
            <person name="Cantor M.N."/>
            <person name="Hua S.X."/>
        </authorList>
    </citation>
    <scope>NUCLEOTIDE SEQUENCE [LARGE SCALE GENOMIC DNA]</scope>
    <source>
        <strain evidence="1 2">MUT 4182</strain>
    </source>
</reference>
<evidence type="ECO:0000313" key="2">
    <source>
        <dbReference type="Proteomes" id="UP000054248"/>
    </source>
</evidence>
<sequence>MATNSEASVFGSVDRDLLAADWMSAPTRQLLLNDSADRIHSIQPTDVGRYLQKQIGTFGGTTLAKVSNGVAATTVEWLLQWLLKFWSWPTALLTPFTYTMANNSEASVFETVDHDLLAAASMSAPTRQLVLNDPASRIHSIQPTDVARYLQKQVGTFGGTTLANVSHGVAATTVEWLLKFWSWLDGWDKFNAFVNDYPAWNSIQKLHALPLRSANDKPVLRLVERSAVRPDGTDPEVLAALAALEVPILHGSMSNGSAVQRVSKPSTDVVFILQNVPKDKSFSYLDQDTRKTLHDFFTNQLSKYLRPGPRHQARVTLDDECRRALRTLPVFPIFNPGVRTANSISFDVAPEGACFVGESVKVIPNIRDTPFVDHSQGRTLHTALEESSVEGEIA</sequence>
<gene>
    <name evidence="1" type="ORF">M407DRAFT_27010</name>
</gene>
<dbReference type="EMBL" id="KN823082">
    <property type="protein sequence ID" value="KIO23558.1"/>
    <property type="molecule type" value="Genomic_DNA"/>
</dbReference>
<name>A0A0C3KQA0_9AGAM</name>
<keyword evidence="2" id="KW-1185">Reference proteome</keyword>
<dbReference type="HOGENOM" id="CLU_701262_0_0_1"/>
<dbReference type="AlphaFoldDB" id="A0A0C3KQA0"/>
<accession>A0A0C3KQA0</accession>
<feature type="non-terminal residue" evidence="1">
    <location>
        <position position="394"/>
    </location>
</feature>
<proteinExistence type="predicted"/>
<organism evidence="1 2">
    <name type="scientific">Tulasnella calospora MUT 4182</name>
    <dbReference type="NCBI Taxonomy" id="1051891"/>
    <lineage>
        <taxon>Eukaryota</taxon>
        <taxon>Fungi</taxon>
        <taxon>Dikarya</taxon>
        <taxon>Basidiomycota</taxon>
        <taxon>Agaricomycotina</taxon>
        <taxon>Agaricomycetes</taxon>
        <taxon>Cantharellales</taxon>
        <taxon>Tulasnellaceae</taxon>
        <taxon>Tulasnella</taxon>
    </lineage>
</organism>